<name>A0A9P0B4H0_BRAAE</name>
<keyword evidence="2" id="KW-1185">Reference proteome</keyword>
<organism evidence="1 2">
    <name type="scientific">Brassicogethes aeneus</name>
    <name type="common">Rape pollen beetle</name>
    <name type="synonym">Meligethes aeneus</name>
    <dbReference type="NCBI Taxonomy" id="1431903"/>
    <lineage>
        <taxon>Eukaryota</taxon>
        <taxon>Metazoa</taxon>
        <taxon>Ecdysozoa</taxon>
        <taxon>Arthropoda</taxon>
        <taxon>Hexapoda</taxon>
        <taxon>Insecta</taxon>
        <taxon>Pterygota</taxon>
        <taxon>Neoptera</taxon>
        <taxon>Endopterygota</taxon>
        <taxon>Coleoptera</taxon>
        <taxon>Polyphaga</taxon>
        <taxon>Cucujiformia</taxon>
        <taxon>Nitidulidae</taxon>
        <taxon>Meligethinae</taxon>
        <taxon>Brassicogethes</taxon>
    </lineage>
</organism>
<reference evidence="1" key="1">
    <citation type="submission" date="2021-12" db="EMBL/GenBank/DDBJ databases">
        <authorList>
            <person name="King R."/>
        </authorList>
    </citation>
    <scope>NUCLEOTIDE SEQUENCE</scope>
</reference>
<dbReference type="OrthoDB" id="19944at2759"/>
<protein>
    <submittedName>
        <fullName evidence="1">Uncharacterized protein</fullName>
    </submittedName>
</protein>
<gene>
    <name evidence="1" type="ORF">MELIAE_LOCUS5835</name>
</gene>
<evidence type="ECO:0000313" key="1">
    <source>
        <dbReference type="EMBL" id="CAH0553959.1"/>
    </source>
</evidence>
<dbReference type="EMBL" id="OV121134">
    <property type="protein sequence ID" value="CAH0553959.1"/>
    <property type="molecule type" value="Genomic_DNA"/>
</dbReference>
<dbReference type="Proteomes" id="UP001154078">
    <property type="component" value="Chromosome 3"/>
</dbReference>
<evidence type="ECO:0000313" key="2">
    <source>
        <dbReference type="Proteomes" id="UP001154078"/>
    </source>
</evidence>
<accession>A0A9P0B4H0</accession>
<proteinExistence type="predicted"/>
<sequence length="89" mass="10350">MKNFKIRGVFDKFPNFSNSTAQPSRPQQEIQETLRADNFQVKRMDNSVEQKIGPFKTEQNKIACARSMRNNVLTCKKNVPPDLLRHNID</sequence>
<dbReference type="AlphaFoldDB" id="A0A9P0B4H0"/>